<name>A0AAD8GVJ0_9APIA</name>
<dbReference type="Proteomes" id="UP001237642">
    <property type="component" value="Unassembled WGS sequence"/>
</dbReference>
<dbReference type="SUPFAM" id="SSF54001">
    <property type="entry name" value="Cysteine proteinases"/>
    <property type="match status" value="1"/>
</dbReference>
<dbReference type="PROSITE" id="PS50600">
    <property type="entry name" value="ULP_PROTEASE"/>
    <property type="match status" value="1"/>
</dbReference>
<comment type="caution">
    <text evidence="6">The sequence shown here is derived from an EMBL/GenBank/DDBJ whole genome shotgun (WGS) entry which is preliminary data.</text>
</comment>
<dbReference type="Gene3D" id="3.40.395.10">
    <property type="entry name" value="Adenoviral Proteinase, Chain A"/>
    <property type="match status" value="1"/>
</dbReference>
<evidence type="ECO:0000259" key="5">
    <source>
        <dbReference type="PROSITE" id="PS50600"/>
    </source>
</evidence>
<sequence length="283" mass="32063">MFINVLQEYLKKHKMSNMVAFVDPAIIGAIGCGTVGDRSRTLSIRFKNAQPGQIFLLPYNSANHWTLTAVNPDSQMVYHMDPLKRRIAAEEWIEVVDNAIKLYKDKAKKFLKKKIMWENLAGVPLQNGSKDCGLFVMGYMKEICEDKELKFPEKWLRRSNHAYGITELNAIRIKWAKLSSFSLESFEIFSDSGPSKKLALRLRNSRLAKWENIDSGNSISGYAREFDFGYSTLVIPTLVMPTLVMITLVLPTLVMPTLVITTLVLPTLVIPTLVITTLVMKKS</sequence>
<dbReference type="AlphaFoldDB" id="A0AAD8GVJ0"/>
<dbReference type="PANTHER" id="PTHR33018:SF31">
    <property type="entry name" value="TRANSPOSASE, PTTA_EN_SPM, PLANT"/>
    <property type="match status" value="1"/>
</dbReference>
<feature type="transmembrane region" description="Helical" evidence="4">
    <location>
        <begin position="256"/>
        <end position="280"/>
    </location>
</feature>
<organism evidence="6 7">
    <name type="scientific">Heracleum sosnowskyi</name>
    <dbReference type="NCBI Taxonomy" id="360622"/>
    <lineage>
        <taxon>Eukaryota</taxon>
        <taxon>Viridiplantae</taxon>
        <taxon>Streptophyta</taxon>
        <taxon>Embryophyta</taxon>
        <taxon>Tracheophyta</taxon>
        <taxon>Spermatophyta</taxon>
        <taxon>Magnoliopsida</taxon>
        <taxon>eudicotyledons</taxon>
        <taxon>Gunneridae</taxon>
        <taxon>Pentapetalae</taxon>
        <taxon>asterids</taxon>
        <taxon>campanulids</taxon>
        <taxon>Apiales</taxon>
        <taxon>Apiaceae</taxon>
        <taxon>Apioideae</taxon>
        <taxon>apioid superclade</taxon>
        <taxon>Tordylieae</taxon>
        <taxon>Tordyliinae</taxon>
        <taxon>Heracleum</taxon>
    </lineage>
</organism>
<keyword evidence="7" id="KW-1185">Reference proteome</keyword>
<accession>A0AAD8GVJ0</accession>
<dbReference type="PANTHER" id="PTHR33018">
    <property type="entry name" value="OS10G0338966 PROTEIN-RELATED"/>
    <property type="match status" value="1"/>
</dbReference>
<feature type="domain" description="Ubiquitin-like protease family profile" evidence="5">
    <location>
        <begin position="1"/>
        <end position="143"/>
    </location>
</feature>
<dbReference type="GO" id="GO:0008234">
    <property type="term" value="F:cysteine-type peptidase activity"/>
    <property type="evidence" value="ECO:0007669"/>
    <property type="project" value="InterPro"/>
</dbReference>
<keyword evidence="4" id="KW-0472">Membrane</keyword>
<comment type="similarity">
    <text evidence="1">Belongs to the peptidase C48 family.</text>
</comment>
<proteinExistence type="inferred from homology"/>
<keyword evidence="4" id="KW-1133">Transmembrane helix</keyword>
<evidence type="ECO:0000256" key="2">
    <source>
        <dbReference type="ARBA" id="ARBA00022670"/>
    </source>
</evidence>
<dbReference type="InterPro" id="IPR038765">
    <property type="entry name" value="Papain-like_cys_pep_sf"/>
</dbReference>
<keyword evidence="3" id="KW-0378">Hydrolase</keyword>
<protein>
    <recommendedName>
        <fullName evidence="5">Ubiquitin-like protease family profile domain-containing protein</fullName>
    </recommendedName>
</protein>
<dbReference type="GO" id="GO:0006508">
    <property type="term" value="P:proteolysis"/>
    <property type="evidence" value="ECO:0007669"/>
    <property type="project" value="UniProtKB-KW"/>
</dbReference>
<gene>
    <name evidence="6" type="ORF">POM88_049408</name>
</gene>
<evidence type="ECO:0000313" key="6">
    <source>
        <dbReference type="EMBL" id="KAK1356152.1"/>
    </source>
</evidence>
<evidence type="ECO:0000256" key="4">
    <source>
        <dbReference type="SAM" id="Phobius"/>
    </source>
</evidence>
<dbReference type="InterPro" id="IPR003653">
    <property type="entry name" value="Peptidase_C48_C"/>
</dbReference>
<dbReference type="Pfam" id="PF02902">
    <property type="entry name" value="Peptidase_C48"/>
    <property type="match status" value="1"/>
</dbReference>
<evidence type="ECO:0000313" key="7">
    <source>
        <dbReference type="Proteomes" id="UP001237642"/>
    </source>
</evidence>
<evidence type="ECO:0000256" key="3">
    <source>
        <dbReference type="ARBA" id="ARBA00022801"/>
    </source>
</evidence>
<reference evidence="6" key="1">
    <citation type="submission" date="2023-02" db="EMBL/GenBank/DDBJ databases">
        <title>Genome of toxic invasive species Heracleum sosnowskyi carries increased number of genes despite the absence of recent whole-genome duplications.</title>
        <authorList>
            <person name="Schelkunov M."/>
            <person name="Shtratnikova V."/>
            <person name="Makarenko M."/>
            <person name="Klepikova A."/>
            <person name="Omelchenko D."/>
            <person name="Novikova G."/>
            <person name="Obukhova E."/>
            <person name="Bogdanov V."/>
            <person name="Penin A."/>
            <person name="Logacheva M."/>
        </authorList>
    </citation>
    <scope>NUCLEOTIDE SEQUENCE</scope>
    <source>
        <strain evidence="6">Hsosn_3</strain>
        <tissue evidence="6">Leaf</tissue>
    </source>
</reference>
<keyword evidence="4" id="KW-0812">Transmembrane</keyword>
<reference evidence="6" key="2">
    <citation type="submission" date="2023-05" db="EMBL/GenBank/DDBJ databases">
        <authorList>
            <person name="Schelkunov M.I."/>
        </authorList>
    </citation>
    <scope>NUCLEOTIDE SEQUENCE</scope>
    <source>
        <strain evidence="6">Hsosn_3</strain>
        <tissue evidence="6">Leaf</tissue>
    </source>
</reference>
<keyword evidence="2" id="KW-0645">Protease</keyword>
<evidence type="ECO:0000256" key="1">
    <source>
        <dbReference type="ARBA" id="ARBA00005234"/>
    </source>
</evidence>
<dbReference type="EMBL" id="JAUIZM010000011">
    <property type="protein sequence ID" value="KAK1356152.1"/>
    <property type="molecule type" value="Genomic_DNA"/>
</dbReference>
<feature type="transmembrane region" description="Helical" evidence="4">
    <location>
        <begin position="228"/>
        <end position="250"/>
    </location>
</feature>